<evidence type="ECO:0000313" key="2">
    <source>
        <dbReference type="EMBL" id="KAF4447343.1"/>
    </source>
</evidence>
<protein>
    <submittedName>
        <fullName evidence="2">Ubiquinol-cytochrome-c reductase cytochrome c1</fullName>
    </submittedName>
</protein>
<dbReference type="OrthoDB" id="5324651at2759"/>
<proteinExistence type="predicted"/>
<organism evidence="2 3">
    <name type="scientific">Fusarium austroafricanum</name>
    <dbReference type="NCBI Taxonomy" id="2364996"/>
    <lineage>
        <taxon>Eukaryota</taxon>
        <taxon>Fungi</taxon>
        <taxon>Dikarya</taxon>
        <taxon>Ascomycota</taxon>
        <taxon>Pezizomycotina</taxon>
        <taxon>Sordariomycetes</taxon>
        <taxon>Hypocreomycetidae</taxon>
        <taxon>Hypocreales</taxon>
        <taxon>Nectriaceae</taxon>
        <taxon>Fusarium</taxon>
        <taxon>Fusarium concolor species complex</taxon>
    </lineage>
</organism>
<name>A0A8H4KDI7_9HYPO</name>
<feature type="region of interest" description="Disordered" evidence="1">
    <location>
        <begin position="433"/>
        <end position="456"/>
    </location>
</feature>
<keyword evidence="3" id="KW-1185">Reference proteome</keyword>
<evidence type="ECO:0000313" key="3">
    <source>
        <dbReference type="Proteomes" id="UP000605986"/>
    </source>
</evidence>
<feature type="region of interest" description="Disordered" evidence="1">
    <location>
        <begin position="83"/>
        <end position="118"/>
    </location>
</feature>
<accession>A0A8H4KDI7</accession>
<dbReference type="Proteomes" id="UP000605986">
    <property type="component" value="Unassembled WGS sequence"/>
</dbReference>
<feature type="compositionally biased region" description="Polar residues" evidence="1">
    <location>
        <begin position="1"/>
        <end position="11"/>
    </location>
</feature>
<dbReference type="EMBL" id="JAADJG010000402">
    <property type="protein sequence ID" value="KAF4447343.1"/>
    <property type="molecule type" value="Genomic_DNA"/>
</dbReference>
<dbReference type="AlphaFoldDB" id="A0A8H4KDI7"/>
<gene>
    <name evidence="2" type="ORF">F53441_9107</name>
</gene>
<reference evidence="2" key="1">
    <citation type="submission" date="2020-01" db="EMBL/GenBank/DDBJ databases">
        <title>Identification and distribution of gene clusters putatively required for synthesis of sphingolipid metabolism inhibitors in phylogenetically diverse species of the filamentous fungus Fusarium.</title>
        <authorList>
            <person name="Kim H.-S."/>
            <person name="Busman M."/>
            <person name="Brown D.W."/>
            <person name="Divon H."/>
            <person name="Uhlig S."/>
            <person name="Proctor R.H."/>
        </authorList>
    </citation>
    <scope>NUCLEOTIDE SEQUENCE</scope>
    <source>
        <strain evidence="2">NRRL 53441</strain>
    </source>
</reference>
<sequence>MFNMVSTQTYVRDNDKRNPGFSKKRKSTPKMDWPEFLAMFERIIKRSATRDLISSATKRSQDAHSDSTSSYWSTFPKLPPKSCPKPFRPRFSPPSPSSSSSDWRRSSGKTGLELEGSAADNKSISFHSRQDDYCNMERYRKQAFEELLKGGLECFKKPTHGDEIPWQQFLTKYDGVGARFGPQTPSSTPSESGQDTTSLSKIMGNTCISTPPFSSAPPVSISTSPLQVHHPLRTQCLILTRIQNILEHACFHFAKNYMSDILWETGWTCPEAGELNIWTYHFKCRLNLLNHFGRARVDDLNLPALLYHVRRIRNIGIHRERIPTDYLSLLMDQAIILCNVLRVPKAMDKIQKIRESSEAQIQELSVCKEKLEQELSLMTYDSDMPQTEIWVLKYNHWRGVCERFEKQRVAVFKKVENLLQASDIEFFNTEEDEVEEEMEAGEAEKATSALPPSTSISSTLAQLPEANHGSLPVIEVAVTSPPMPNTCGSRTSPLILSIANTLTSWDKTPVGNLESEILSAAKHVTRLTGAAFLFYLIVMLIGNLAEEFLAYWAENWHQWLILTFCAWAIGRWRSLLGEGEPSRED</sequence>
<comment type="caution">
    <text evidence="2">The sequence shown here is derived from an EMBL/GenBank/DDBJ whole genome shotgun (WGS) entry which is preliminary data.</text>
</comment>
<evidence type="ECO:0000256" key="1">
    <source>
        <dbReference type="SAM" id="MobiDB-lite"/>
    </source>
</evidence>
<feature type="region of interest" description="Disordered" evidence="1">
    <location>
        <begin position="1"/>
        <end position="28"/>
    </location>
</feature>